<protein>
    <submittedName>
        <fullName evidence="3">Carbohydrate-selective porin OprB</fullName>
    </submittedName>
</protein>
<evidence type="ECO:0000313" key="4">
    <source>
        <dbReference type="Proteomes" id="UP000184076"/>
    </source>
</evidence>
<dbReference type="SUPFAM" id="SSF56935">
    <property type="entry name" value="Porins"/>
    <property type="match status" value="1"/>
</dbReference>
<dbReference type="Proteomes" id="UP000184076">
    <property type="component" value="Unassembled WGS sequence"/>
</dbReference>
<accession>A0A1M5FW29</accession>
<evidence type="ECO:0000313" key="3">
    <source>
        <dbReference type="EMBL" id="SHF95757.1"/>
    </source>
</evidence>
<keyword evidence="2" id="KW-0732">Signal</keyword>
<dbReference type="InterPro" id="IPR052932">
    <property type="entry name" value="OprB_Porin"/>
</dbReference>
<dbReference type="GO" id="GO:0016020">
    <property type="term" value="C:membrane"/>
    <property type="evidence" value="ECO:0007669"/>
    <property type="project" value="InterPro"/>
</dbReference>
<dbReference type="PANTHER" id="PTHR37944">
    <property type="entry name" value="PORIN B"/>
    <property type="match status" value="1"/>
</dbReference>
<evidence type="ECO:0000256" key="1">
    <source>
        <dbReference type="ARBA" id="ARBA00008769"/>
    </source>
</evidence>
<comment type="similarity">
    <text evidence="1 2">Belongs to the OprB family.</text>
</comment>
<dbReference type="InterPro" id="IPR007049">
    <property type="entry name" value="Carb-sel_porin_OprB"/>
</dbReference>
<dbReference type="GO" id="GO:0015288">
    <property type="term" value="F:porin activity"/>
    <property type="evidence" value="ECO:0007669"/>
    <property type="project" value="InterPro"/>
</dbReference>
<gene>
    <name evidence="3" type="ORF">SAMN02745206_02995</name>
</gene>
<organism evidence="3 4">
    <name type="scientific">Desulfacinum infernum DSM 9756</name>
    <dbReference type="NCBI Taxonomy" id="1121391"/>
    <lineage>
        <taxon>Bacteria</taxon>
        <taxon>Pseudomonadati</taxon>
        <taxon>Thermodesulfobacteriota</taxon>
        <taxon>Syntrophobacteria</taxon>
        <taxon>Syntrophobacterales</taxon>
        <taxon>Syntrophobacteraceae</taxon>
        <taxon>Desulfacinum</taxon>
    </lineage>
</organism>
<name>A0A1M5FW29_9BACT</name>
<sequence>MKQTALLALAALLTLSWTGPAAGKEADVTRDEINALKAQVEALKQKVEQPATQTSPAGEVPWYQKLEVGIGATGIVQGSMGVEDSLSQEGDVTDGSVSFDLELTLPVTEGGTFYALVEGGSGEGIDGEIPTISGINDDADDDPSLRITELWYEQECSSGLRFRIGKMDLSSDFDTNSIANSETDQFLSSGFVNNLAVEFPDDNGFGAMIWFSPGSLWDIGFGAADADADWENIFDDPFVMAEMDFKPSLGGMQGNYRIYGWYNGKDHQSLEDPRDTDEKNWGIGFSFDQQVLEPLALFARYGWQRSDVSQVSHAFSAGLQCSGQVFGRTEDHMALAYGVAILGEDWKDQAKAEGADPANEHHVEFYYSYKANDHLTISPDIQWIKNADGDRHNDDVVVAGLRAQLSF</sequence>
<dbReference type="PANTHER" id="PTHR37944:SF1">
    <property type="entry name" value="PORIN B"/>
    <property type="match status" value="1"/>
</dbReference>
<evidence type="ECO:0000256" key="2">
    <source>
        <dbReference type="RuleBase" id="RU363072"/>
    </source>
</evidence>
<proteinExistence type="inferred from homology"/>
<dbReference type="EMBL" id="FQVB01000033">
    <property type="protein sequence ID" value="SHF95757.1"/>
    <property type="molecule type" value="Genomic_DNA"/>
</dbReference>
<dbReference type="RefSeq" id="WP_073040861.1">
    <property type="nucleotide sequence ID" value="NZ_FQVB01000033.1"/>
</dbReference>
<dbReference type="GO" id="GO:0008643">
    <property type="term" value="P:carbohydrate transport"/>
    <property type="evidence" value="ECO:0007669"/>
    <property type="project" value="InterPro"/>
</dbReference>
<feature type="chain" id="PRO_5011818233" evidence="2">
    <location>
        <begin position="22"/>
        <end position="407"/>
    </location>
</feature>
<reference evidence="4" key="1">
    <citation type="submission" date="2016-11" db="EMBL/GenBank/DDBJ databases">
        <authorList>
            <person name="Varghese N."/>
            <person name="Submissions S."/>
        </authorList>
    </citation>
    <scope>NUCLEOTIDE SEQUENCE [LARGE SCALE GENOMIC DNA]</scope>
    <source>
        <strain evidence="4">DSM 9756</strain>
    </source>
</reference>
<dbReference type="Pfam" id="PF04966">
    <property type="entry name" value="OprB"/>
    <property type="match status" value="1"/>
</dbReference>
<keyword evidence="4" id="KW-1185">Reference proteome</keyword>
<dbReference type="AlphaFoldDB" id="A0A1M5FW29"/>
<dbReference type="STRING" id="1121391.SAMN02745206_02995"/>
<dbReference type="InterPro" id="IPR038673">
    <property type="entry name" value="OprB_sf"/>
</dbReference>
<feature type="signal peptide" evidence="2">
    <location>
        <begin position="1"/>
        <end position="21"/>
    </location>
</feature>
<dbReference type="Gene3D" id="2.40.160.180">
    <property type="entry name" value="Carbohydrate-selective porin OprB"/>
    <property type="match status" value="1"/>
</dbReference>